<sequence>MLTAPLAHNPPIIMYQLFFYGIKVLLIAIVIASLGSHILLEPLPAATLTKIYLIIPVLIVLSFIKVEERQKA</sequence>
<gene>
    <name evidence="2" type="ORF">ALE3EI_1653</name>
</gene>
<keyword evidence="1" id="KW-0472">Membrane</keyword>
<protein>
    <submittedName>
        <fullName evidence="2">Uncharacterized protein</fullName>
    </submittedName>
</protein>
<dbReference type="AlphaFoldDB" id="A0A7G8PV39"/>
<organism evidence="2 3">
    <name type="scientific">Constantimarinum furrinae</name>
    <dbReference type="NCBI Taxonomy" id="2562285"/>
    <lineage>
        <taxon>Bacteria</taxon>
        <taxon>Pseudomonadati</taxon>
        <taxon>Bacteroidota</taxon>
        <taxon>Flavobacteriia</taxon>
        <taxon>Flavobacteriales</taxon>
        <taxon>Flavobacteriaceae</taxon>
        <taxon>Altibacter/Constantimarinum group</taxon>
        <taxon>Constantimarinum</taxon>
    </lineage>
</organism>
<evidence type="ECO:0000313" key="3">
    <source>
        <dbReference type="Proteomes" id="UP000515514"/>
    </source>
</evidence>
<name>A0A7G8PV39_9FLAO</name>
<feature type="transmembrane region" description="Helical" evidence="1">
    <location>
        <begin position="12"/>
        <end position="39"/>
    </location>
</feature>
<feature type="transmembrane region" description="Helical" evidence="1">
    <location>
        <begin position="45"/>
        <end position="64"/>
    </location>
</feature>
<dbReference type="EMBL" id="CP052909">
    <property type="protein sequence ID" value="QNJ98205.1"/>
    <property type="molecule type" value="Genomic_DNA"/>
</dbReference>
<accession>A0A7G8PV39</accession>
<dbReference type="Proteomes" id="UP000515514">
    <property type="component" value="Chromosome"/>
</dbReference>
<evidence type="ECO:0000256" key="1">
    <source>
        <dbReference type="SAM" id="Phobius"/>
    </source>
</evidence>
<reference evidence="2 3" key="1">
    <citation type="submission" date="2020-04" db="EMBL/GenBank/DDBJ databases">
        <title>Genome sequence of Altibacter aquimarinus strain ALE3EI.</title>
        <authorList>
            <person name="Oh H.-M."/>
            <person name="Jang D."/>
        </authorList>
    </citation>
    <scope>NUCLEOTIDE SEQUENCE [LARGE SCALE GENOMIC DNA]</scope>
    <source>
        <strain evidence="2 3">ALE3EI</strain>
    </source>
</reference>
<keyword evidence="3" id="KW-1185">Reference proteome</keyword>
<keyword evidence="1" id="KW-1133">Transmembrane helix</keyword>
<proteinExistence type="predicted"/>
<evidence type="ECO:0000313" key="2">
    <source>
        <dbReference type="EMBL" id="QNJ98205.1"/>
    </source>
</evidence>
<keyword evidence="1" id="KW-0812">Transmembrane</keyword>
<dbReference type="KEGG" id="alti:ALE3EI_1653"/>